<dbReference type="PIRSF" id="PIRSF011489">
    <property type="entry name" value="DUF479"/>
    <property type="match status" value="1"/>
</dbReference>
<keyword evidence="1" id="KW-0444">Lipid biosynthesis</keyword>
<dbReference type="PANTHER" id="PTHR38764:SF1">
    <property type="entry name" value="ACYL CARRIER PROTEIN PHOSPHODIESTERASE"/>
    <property type="match status" value="1"/>
</dbReference>
<evidence type="ECO:0000256" key="3">
    <source>
        <dbReference type="ARBA" id="ARBA00023098"/>
    </source>
</evidence>
<organism evidence="4 5">
    <name type="scientific">Pseudoduganella chitinolytica</name>
    <dbReference type="NCBI Taxonomy" id="34070"/>
    <lineage>
        <taxon>Bacteria</taxon>
        <taxon>Pseudomonadati</taxon>
        <taxon>Pseudomonadota</taxon>
        <taxon>Betaproteobacteria</taxon>
        <taxon>Burkholderiales</taxon>
        <taxon>Oxalobacteraceae</taxon>
        <taxon>Telluria group</taxon>
        <taxon>Pseudoduganella</taxon>
    </lineage>
</organism>
<gene>
    <name evidence="4" type="ORF">PX653_21520</name>
</gene>
<dbReference type="InterPro" id="IPR007431">
    <property type="entry name" value="ACP_PD"/>
</dbReference>
<accession>A0ABY8BC80</accession>
<protein>
    <submittedName>
        <fullName evidence="4">ACP phosphodiesterase</fullName>
    </submittedName>
</protein>
<dbReference type="EMBL" id="CP119083">
    <property type="protein sequence ID" value="WEF31984.1"/>
    <property type="molecule type" value="Genomic_DNA"/>
</dbReference>
<evidence type="ECO:0000256" key="1">
    <source>
        <dbReference type="ARBA" id="ARBA00022516"/>
    </source>
</evidence>
<evidence type="ECO:0000313" key="4">
    <source>
        <dbReference type="EMBL" id="WEF31984.1"/>
    </source>
</evidence>
<name>A0ABY8BC80_9BURK</name>
<dbReference type="Proteomes" id="UP001216510">
    <property type="component" value="Chromosome"/>
</dbReference>
<dbReference type="RefSeq" id="WP_277414746.1">
    <property type="nucleotide sequence ID" value="NZ_CP119083.1"/>
</dbReference>
<reference evidence="4 5" key="1">
    <citation type="submission" date="2023-02" db="EMBL/GenBank/DDBJ databases">
        <title>Gemone sequence of Telluria chitinolytica ACM 3522T.</title>
        <authorList>
            <person name="Frediansyah A."/>
            <person name="Miess H."/>
            <person name="Gross H."/>
        </authorList>
    </citation>
    <scope>NUCLEOTIDE SEQUENCE [LARGE SCALE GENOMIC DNA]</scope>
    <source>
        <strain evidence="4 5">ACM 3522</strain>
    </source>
</reference>
<evidence type="ECO:0000256" key="2">
    <source>
        <dbReference type="ARBA" id="ARBA00022801"/>
    </source>
</evidence>
<evidence type="ECO:0000313" key="5">
    <source>
        <dbReference type="Proteomes" id="UP001216510"/>
    </source>
</evidence>
<dbReference type="PANTHER" id="PTHR38764">
    <property type="entry name" value="ACYL CARRIER PROTEIN PHOSPHODIESTERASE"/>
    <property type="match status" value="1"/>
</dbReference>
<proteinExistence type="predicted"/>
<keyword evidence="5" id="KW-1185">Reference proteome</keyword>
<keyword evidence="2" id="KW-0378">Hydrolase</keyword>
<keyword evidence="3" id="KW-0443">Lipid metabolism</keyword>
<sequence>MNYLAHITLARHSDAAMVGAMLGDFVKANDVHDYPPDIAREITLHRLIDSYTDSHPTVVAARELFGAGRRRYAGIVLDVFYDHMLSREWARYCDIPRDALIAQFYGALTAHEAILPARLREMLPYLIRQDWLGGYATFEGVAETVARVSRRLSRNGHLLREGIDDLVLHRDAIARGFDQFFPDLVAFATMRRTELAAGHQPVTSLS</sequence>
<dbReference type="Pfam" id="PF04336">
    <property type="entry name" value="ACP_PD"/>
    <property type="match status" value="1"/>
</dbReference>